<reference evidence="1 2" key="1">
    <citation type="submission" date="2015-11" db="EMBL/GenBank/DDBJ databases">
        <title>Expanding the genomic diversity of Burkholderia species for the development of highly accurate diagnostics.</title>
        <authorList>
            <person name="Sahl J."/>
            <person name="Keim P."/>
            <person name="Wagner D."/>
        </authorList>
    </citation>
    <scope>NUCLEOTIDE SEQUENCE [LARGE SCALE GENOMIC DNA]</scope>
    <source>
        <strain evidence="1 2">MSMB793WGS</strain>
    </source>
</reference>
<evidence type="ECO:0008006" key="3">
    <source>
        <dbReference type="Google" id="ProtNLM"/>
    </source>
</evidence>
<accession>A0A119VDL4</accession>
<name>A0A119VDL4_9BURK</name>
<evidence type="ECO:0000313" key="2">
    <source>
        <dbReference type="Proteomes" id="UP000068016"/>
    </source>
</evidence>
<dbReference type="EMBL" id="LPLZ01000081">
    <property type="protein sequence ID" value="KWN05582.1"/>
    <property type="molecule type" value="Genomic_DNA"/>
</dbReference>
<sequence length="145" mass="15948">MAIACHIAFTYPGDKMQQSISEHFIHPLKVATQANWTTIQHTFSSIERITALHWETTKAMLDQASSSDTASVQSMTARLDFNQAMLDQLARYGTQAGIIAHSIQSGYLEALNQQWCALTTYMTQIPAAATTITPKSVGPTNKQTT</sequence>
<evidence type="ECO:0000313" key="1">
    <source>
        <dbReference type="EMBL" id="KWN05582.1"/>
    </source>
</evidence>
<comment type="caution">
    <text evidence="1">The sequence shown here is derived from an EMBL/GenBank/DDBJ whole genome shotgun (WGS) entry which is preliminary data.</text>
</comment>
<protein>
    <recommendedName>
        <fullName evidence="3">Phasin domain-containing protein</fullName>
    </recommendedName>
</protein>
<proteinExistence type="predicted"/>
<dbReference type="Proteomes" id="UP000068016">
    <property type="component" value="Unassembled WGS sequence"/>
</dbReference>
<gene>
    <name evidence="1" type="ORF">WT83_28860</name>
</gene>
<organism evidence="1 2">
    <name type="scientific">Burkholderia territorii</name>
    <dbReference type="NCBI Taxonomy" id="1503055"/>
    <lineage>
        <taxon>Bacteria</taxon>
        <taxon>Pseudomonadati</taxon>
        <taxon>Pseudomonadota</taxon>
        <taxon>Betaproteobacteria</taxon>
        <taxon>Burkholderiales</taxon>
        <taxon>Burkholderiaceae</taxon>
        <taxon>Burkholderia</taxon>
        <taxon>Burkholderia cepacia complex</taxon>
    </lineage>
</organism>
<dbReference type="AlphaFoldDB" id="A0A119VDL4"/>